<feature type="domain" description="Glycosyltransferase 2-like" evidence="1">
    <location>
        <begin position="346"/>
        <end position="496"/>
    </location>
</feature>
<dbReference type="InterPro" id="IPR001173">
    <property type="entry name" value="Glyco_trans_2-like"/>
</dbReference>
<dbReference type="Gene3D" id="3.40.50.2000">
    <property type="entry name" value="Glycogen Phosphorylase B"/>
    <property type="match status" value="3"/>
</dbReference>
<dbReference type="PANTHER" id="PTHR43179:SF7">
    <property type="entry name" value="RHAMNOSYLTRANSFERASE WBBL"/>
    <property type="match status" value="1"/>
</dbReference>
<evidence type="ECO:0000313" key="2">
    <source>
        <dbReference type="EMBL" id="SJZ75145.1"/>
    </source>
</evidence>
<dbReference type="Pfam" id="PF13692">
    <property type="entry name" value="Glyco_trans_1_4"/>
    <property type="match status" value="1"/>
</dbReference>
<evidence type="ECO:0000259" key="1">
    <source>
        <dbReference type="Pfam" id="PF00535"/>
    </source>
</evidence>
<accession>A0A1T4N7P4</accession>
<dbReference type="SUPFAM" id="SSF53756">
    <property type="entry name" value="UDP-Glycosyltransferase/glycogen phosphorylase"/>
    <property type="match status" value="2"/>
</dbReference>
<dbReference type="OrthoDB" id="9771846at2"/>
<dbReference type="AlphaFoldDB" id="A0A1T4N7P4"/>
<organism evidence="2 3">
    <name type="scientific">Selenihalanaerobacter shriftii</name>
    <dbReference type="NCBI Taxonomy" id="142842"/>
    <lineage>
        <taxon>Bacteria</taxon>
        <taxon>Bacillati</taxon>
        <taxon>Bacillota</taxon>
        <taxon>Clostridia</taxon>
        <taxon>Halanaerobiales</taxon>
        <taxon>Halobacteroidaceae</taxon>
        <taxon>Selenihalanaerobacter</taxon>
    </lineage>
</organism>
<dbReference type="Gene3D" id="3.90.550.10">
    <property type="entry name" value="Spore Coat Polysaccharide Biosynthesis Protein SpsA, Chain A"/>
    <property type="match status" value="1"/>
</dbReference>
<dbReference type="GO" id="GO:0016740">
    <property type="term" value="F:transferase activity"/>
    <property type="evidence" value="ECO:0007669"/>
    <property type="project" value="UniProtKB-KW"/>
</dbReference>
<gene>
    <name evidence="2" type="ORF">SAMN02745118_01725</name>
</gene>
<dbReference type="PANTHER" id="PTHR43179">
    <property type="entry name" value="RHAMNOSYLTRANSFERASE WBBL"/>
    <property type="match status" value="1"/>
</dbReference>
<name>A0A1T4N7P4_9FIRM</name>
<sequence>MKVAFCFEHSLTLKEEYLVRDLISDLQERLNIRIGKLRGRLTLERLSALDLLITDSYLTAKAVQNAGGIDVIYWFRDQEDDFELADEEVDFKVVTNSKYLKAKLSDALQKNAVIIHPGVKEKFYNVASPENNLESRKRLIVILGHTSADNLNNLMDSLELINQGCQVKVVILDKKSYELNTRLEYKFIHPDSLEAKVMEYSRADLALVISEEKGFDLAPLEVMACRTPAVFIYNQEVQNYLLEEVQEYILHNKNCRLLLNLTTKNLAITVLELLKDNVLAKKIAINGSITARDYSWMDTVEDWVKLIKKTGINLKKDKLLRVSEQLNELMNSANHDEDSYTETVDIVIVNYNTKEEIKDCLESIKEYTEYKYRVIVVDNNSVDSSLEYLESLDWIELIVNQENIGYAKACNQAINAGRGKYILLLNGDVKVTEGWLKPLVSIAESDDEVGIVAPKLINEEDKVTETSIADLSQGWPKLVNKRYDEEESFGIDGAAYLIKRNLIPEIGYLDERYFIYFEDIDYSCRAREKGYKVVCCPESKVYHLHEGSLVTGDEVGKKRRKKYFTESQELFNDKWQHLVSSGVELRDSIVVLGRDVWRSRYQRPQQILSKLSSKYKVLYIDDISFLPQLELNFEDELQIEKINPDLHVLSLFNSEKIDNLSQMESKLKLVAQVINDSLDRLNIRNPILWVDSPVWAPIIDYLSSEKIIYSYMSKFKEFVGELEDVNLVNEFEGELLSIADLILTPSYSLLEEIEDYNQKAQVVSNAVDLEHFAQVYEEELETPIELKDLKSPIVGYIGAIAEWFDTELVLELAEKNPTISIILIGRVNIEVDELEEYDNVYFLGERSYYELPNYLQCFDLCINPIIKNDLTSSVDLVALYEYLAAGKPVVSINLPEVNKFSKVVEVAKDSNEFCTKVEELCREENRVEVVEETKELLSSNTWEDRAEELERILMGMSDIRKASEIDDFITDDINNEEDGNLAMEKIIETERREILDLEKEEIDGEEGFLKMIWSKIRNKCKDIWDNIIGVEK</sequence>
<evidence type="ECO:0000313" key="3">
    <source>
        <dbReference type="Proteomes" id="UP000190625"/>
    </source>
</evidence>
<protein>
    <submittedName>
        <fullName evidence="2">Glycosyltransferase, GT2 family</fullName>
    </submittedName>
</protein>
<dbReference type="EMBL" id="FUWM01000013">
    <property type="protein sequence ID" value="SJZ75145.1"/>
    <property type="molecule type" value="Genomic_DNA"/>
</dbReference>
<dbReference type="RefSeq" id="WP_078810189.1">
    <property type="nucleotide sequence ID" value="NZ_FUWM01000013.1"/>
</dbReference>
<dbReference type="CDD" id="cd04186">
    <property type="entry name" value="GT_2_like_c"/>
    <property type="match status" value="1"/>
</dbReference>
<dbReference type="Pfam" id="PF00535">
    <property type="entry name" value="Glycos_transf_2"/>
    <property type="match status" value="1"/>
</dbReference>
<reference evidence="3" key="1">
    <citation type="submission" date="2017-02" db="EMBL/GenBank/DDBJ databases">
        <authorList>
            <person name="Varghese N."/>
            <person name="Submissions S."/>
        </authorList>
    </citation>
    <scope>NUCLEOTIDE SEQUENCE [LARGE SCALE GENOMIC DNA]</scope>
    <source>
        <strain evidence="3">ATCC BAA-73</strain>
    </source>
</reference>
<dbReference type="InterPro" id="IPR029044">
    <property type="entry name" value="Nucleotide-diphossugar_trans"/>
</dbReference>
<dbReference type="Proteomes" id="UP000190625">
    <property type="component" value="Unassembled WGS sequence"/>
</dbReference>
<dbReference type="STRING" id="142842.SAMN02745118_01725"/>
<dbReference type="SUPFAM" id="SSF53448">
    <property type="entry name" value="Nucleotide-diphospho-sugar transferases"/>
    <property type="match status" value="1"/>
</dbReference>
<keyword evidence="3" id="KW-1185">Reference proteome</keyword>
<keyword evidence="2" id="KW-0808">Transferase</keyword>
<proteinExistence type="predicted"/>